<evidence type="ECO:0000313" key="4">
    <source>
        <dbReference type="EMBL" id="VYU41235.1"/>
    </source>
</evidence>
<keyword evidence="2" id="KW-0732">Signal</keyword>
<dbReference type="SUPFAM" id="SSF56935">
    <property type="entry name" value="Porins"/>
    <property type="match status" value="1"/>
</dbReference>
<evidence type="ECO:0000256" key="2">
    <source>
        <dbReference type="SAM" id="SignalP"/>
    </source>
</evidence>
<feature type="signal peptide" evidence="2">
    <location>
        <begin position="1"/>
        <end position="22"/>
    </location>
</feature>
<dbReference type="InterPro" id="IPR001119">
    <property type="entry name" value="SLH_dom"/>
</dbReference>
<sequence>MKKRFAAVFAATAVLGVTTAFAANPFSDVTPNDWAYQSVAQLAAAGVINGYPDGTFKGQNNITRYEMAQMVAKAMANEARANAEQQAMINRLADEFASELNNLGVRVATLENKVGNVKVTGDARLRYQGSDKKGMFATDANSNKRSQFDYRARVQFNANVADNTSAVVRIVTTGEDNGFDGVEFGDATGTTVKFDNMYVAHKFGKDTTAVIGRFDNTIGNGLVYDDPFDGAAITYDNGNFALTGGYGSFITGSLFSKYNANNEIVNDKTGMPVGFDGDIANKTADNNYKVALAQVKGNLGEHATIGGFYAWGLDNLDNDIYGGSLDLQFNKLWIGGEYATWDKNWNNGVNNDGKDAWVAGVGVGNYDIENEGTWGVKVQYFDQAKHSPVISSTWNQPVNSDYKAWMATVDYALAKNVGLSAYWAFNAENQDGADLPDYYRAELNYQF</sequence>
<accession>A0A6N3EM93</accession>
<evidence type="ECO:0000259" key="3">
    <source>
        <dbReference type="PROSITE" id="PS51272"/>
    </source>
</evidence>
<dbReference type="EMBL" id="CACRUX010000075">
    <property type="protein sequence ID" value="VYU41235.1"/>
    <property type="molecule type" value="Genomic_DNA"/>
</dbReference>
<dbReference type="Pfam" id="PF00395">
    <property type="entry name" value="SLH"/>
    <property type="match status" value="1"/>
</dbReference>
<keyword evidence="1" id="KW-0175">Coiled coil</keyword>
<feature type="domain" description="SLH" evidence="3">
    <location>
        <begin position="22"/>
        <end position="85"/>
    </location>
</feature>
<dbReference type="RefSeq" id="WP_156705515.1">
    <property type="nucleotide sequence ID" value="NZ_CACRUX010000075.1"/>
</dbReference>
<reference evidence="4" key="1">
    <citation type="submission" date="2019-11" db="EMBL/GenBank/DDBJ databases">
        <authorList>
            <person name="Feng L."/>
        </authorList>
    </citation>
    <scope>NUCLEOTIDE SEQUENCE</scope>
    <source>
        <strain evidence="4">VrattiLFYP33</strain>
    </source>
</reference>
<feature type="coiled-coil region" evidence="1">
    <location>
        <begin position="75"/>
        <end position="113"/>
    </location>
</feature>
<name>A0A6N3EM93_9FIRM</name>
<dbReference type="InterPro" id="IPR051465">
    <property type="entry name" value="Cell_Envelope_Struct_Comp"/>
</dbReference>
<dbReference type="PANTHER" id="PTHR43308:SF1">
    <property type="entry name" value="OUTER MEMBRANE PROTEIN ALPHA"/>
    <property type="match status" value="1"/>
</dbReference>
<protein>
    <submittedName>
        <fullName evidence="4">Outer membrane protein alpha</fullName>
    </submittedName>
</protein>
<dbReference type="PANTHER" id="PTHR43308">
    <property type="entry name" value="OUTER MEMBRANE PROTEIN ALPHA-RELATED"/>
    <property type="match status" value="1"/>
</dbReference>
<gene>
    <name evidence="4" type="primary">omp-alpha_3</name>
    <name evidence="4" type="ORF">VRLFYP33_01972</name>
</gene>
<organism evidence="4">
    <name type="scientific">Veillonella ratti</name>
    <dbReference type="NCBI Taxonomy" id="103892"/>
    <lineage>
        <taxon>Bacteria</taxon>
        <taxon>Bacillati</taxon>
        <taxon>Bacillota</taxon>
        <taxon>Negativicutes</taxon>
        <taxon>Veillonellales</taxon>
        <taxon>Veillonellaceae</taxon>
        <taxon>Veillonella</taxon>
    </lineage>
</organism>
<evidence type="ECO:0000256" key="1">
    <source>
        <dbReference type="SAM" id="Coils"/>
    </source>
</evidence>
<dbReference type="AlphaFoldDB" id="A0A6N3EM93"/>
<feature type="chain" id="PRO_5026657713" evidence="2">
    <location>
        <begin position="23"/>
        <end position="447"/>
    </location>
</feature>
<dbReference type="Pfam" id="PF16930">
    <property type="entry name" value="Porin_5"/>
    <property type="match status" value="1"/>
</dbReference>
<proteinExistence type="predicted"/>
<dbReference type="InterPro" id="IPR032638">
    <property type="entry name" value="Porin_5"/>
</dbReference>
<dbReference type="PROSITE" id="PS51272">
    <property type="entry name" value="SLH"/>
    <property type="match status" value="1"/>
</dbReference>